<comment type="caution">
    <text evidence="2">The sequence shown here is derived from an EMBL/GenBank/DDBJ whole genome shotgun (WGS) entry which is preliminary data.</text>
</comment>
<dbReference type="OrthoDB" id="5130at2759"/>
<evidence type="ECO:0000256" key="1">
    <source>
        <dbReference type="SAM" id="Phobius"/>
    </source>
</evidence>
<dbReference type="Pfam" id="PF11998">
    <property type="entry name" value="DUF3493"/>
    <property type="match status" value="1"/>
</dbReference>
<dbReference type="Proteomes" id="UP000639772">
    <property type="component" value="Chromosome 12"/>
</dbReference>
<dbReference type="EMBL" id="JADCNM010000012">
    <property type="protein sequence ID" value="KAG0459243.1"/>
    <property type="molecule type" value="Genomic_DNA"/>
</dbReference>
<keyword evidence="1" id="KW-0812">Transmembrane</keyword>
<dbReference type="AlphaFoldDB" id="A0A835PY42"/>
<feature type="transmembrane region" description="Helical" evidence="1">
    <location>
        <begin position="7"/>
        <end position="32"/>
    </location>
</feature>
<keyword evidence="1" id="KW-0472">Membrane</keyword>
<name>A0A835PY42_VANPL</name>
<evidence type="ECO:0000313" key="3">
    <source>
        <dbReference type="Proteomes" id="UP000639772"/>
    </source>
</evidence>
<dbReference type="PANTHER" id="PTHR35498">
    <property type="entry name" value="PROTEIN LOW PSII ACCUMULATION 1, CHLOROPLASTIC"/>
    <property type="match status" value="1"/>
</dbReference>
<sequence>MSEGCADVLYIAFIASGALGGLIAITQLVSALANPTKAPILPEVLKALGIDVGGILIFAFLYTRENKAKNAQLAKLSREESLSQLKLRLVQNKIVSINELRDLLDRGVLVVPFAIDGGKLEFEWDDSEGKRRLDEKTKRLWQLRPVNVAEWNE</sequence>
<dbReference type="InterPro" id="IPR021883">
    <property type="entry name" value="LPA1-like"/>
</dbReference>
<evidence type="ECO:0000313" key="2">
    <source>
        <dbReference type="EMBL" id="KAG0459243.1"/>
    </source>
</evidence>
<proteinExistence type="predicted"/>
<gene>
    <name evidence="2" type="ORF">HPP92_022371</name>
</gene>
<feature type="transmembrane region" description="Helical" evidence="1">
    <location>
        <begin position="44"/>
        <end position="63"/>
    </location>
</feature>
<organism evidence="2 3">
    <name type="scientific">Vanilla planifolia</name>
    <name type="common">Vanilla</name>
    <dbReference type="NCBI Taxonomy" id="51239"/>
    <lineage>
        <taxon>Eukaryota</taxon>
        <taxon>Viridiplantae</taxon>
        <taxon>Streptophyta</taxon>
        <taxon>Embryophyta</taxon>
        <taxon>Tracheophyta</taxon>
        <taxon>Spermatophyta</taxon>
        <taxon>Magnoliopsida</taxon>
        <taxon>Liliopsida</taxon>
        <taxon>Asparagales</taxon>
        <taxon>Orchidaceae</taxon>
        <taxon>Vanilloideae</taxon>
        <taxon>Vanilleae</taxon>
        <taxon>Vanilla</taxon>
    </lineage>
</organism>
<dbReference type="PANTHER" id="PTHR35498:SF1">
    <property type="entry name" value="LOW PSII ACCUMULATION-LIKE PROTEIN"/>
    <property type="match status" value="1"/>
</dbReference>
<keyword evidence="1" id="KW-1133">Transmembrane helix</keyword>
<accession>A0A835PY42</accession>
<protein>
    <submittedName>
        <fullName evidence="2">Uncharacterized protein</fullName>
    </submittedName>
</protein>
<reference evidence="2 3" key="1">
    <citation type="journal article" date="2020" name="Nat. Food">
        <title>A phased Vanilla planifolia genome enables genetic improvement of flavour and production.</title>
        <authorList>
            <person name="Hasing T."/>
            <person name="Tang H."/>
            <person name="Brym M."/>
            <person name="Khazi F."/>
            <person name="Huang T."/>
            <person name="Chambers A.H."/>
        </authorList>
    </citation>
    <scope>NUCLEOTIDE SEQUENCE [LARGE SCALE GENOMIC DNA]</scope>
    <source>
        <tissue evidence="2">Leaf</tissue>
    </source>
</reference>